<keyword evidence="6" id="KW-1185">Reference proteome</keyword>
<comment type="similarity">
    <text evidence="1">Belongs to the ADIP family.</text>
</comment>
<evidence type="ECO:0000313" key="6">
    <source>
        <dbReference type="Proteomes" id="UP000800093"/>
    </source>
</evidence>
<gene>
    <name evidence="5" type="ORF">CC78DRAFT_621846</name>
</gene>
<evidence type="ECO:0000313" key="5">
    <source>
        <dbReference type="EMBL" id="KAF2258429.1"/>
    </source>
</evidence>
<feature type="compositionally biased region" description="Basic and acidic residues" evidence="4">
    <location>
        <begin position="584"/>
        <end position="596"/>
    </location>
</feature>
<proteinExistence type="inferred from homology"/>
<dbReference type="InterPro" id="IPR021622">
    <property type="entry name" value="Afadin/alpha-actinin-bd"/>
</dbReference>
<feature type="region of interest" description="Disordered" evidence="4">
    <location>
        <begin position="478"/>
        <end position="498"/>
    </location>
</feature>
<organism evidence="5 6">
    <name type="scientific">Lojkania enalia</name>
    <dbReference type="NCBI Taxonomy" id="147567"/>
    <lineage>
        <taxon>Eukaryota</taxon>
        <taxon>Fungi</taxon>
        <taxon>Dikarya</taxon>
        <taxon>Ascomycota</taxon>
        <taxon>Pezizomycotina</taxon>
        <taxon>Dothideomycetes</taxon>
        <taxon>Pleosporomycetidae</taxon>
        <taxon>Pleosporales</taxon>
        <taxon>Pleosporales incertae sedis</taxon>
        <taxon>Lojkania</taxon>
    </lineage>
</organism>
<dbReference type="Pfam" id="PF11559">
    <property type="entry name" value="ADIP"/>
    <property type="match status" value="1"/>
</dbReference>
<dbReference type="AlphaFoldDB" id="A0A9P4JWF9"/>
<comment type="caution">
    <text evidence="5">The sequence shown here is derived from an EMBL/GenBank/DDBJ whole genome shotgun (WGS) entry which is preliminary data.</text>
</comment>
<dbReference type="Proteomes" id="UP000800093">
    <property type="component" value="Unassembled WGS sequence"/>
</dbReference>
<evidence type="ECO:0000256" key="4">
    <source>
        <dbReference type="SAM" id="MobiDB-lite"/>
    </source>
</evidence>
<dbReference type="OrthoDB" id="312015at2759"/>
<evidence type="ECO:0000256" key="2">
    <source>
        <dbReference type="ARBA" id="ARBA00023054"/>
    </source>
</evidence>
<dbReference type="PANTHER" id="PTHR47057:SF1">
    <property type="entry name" value="AFADIN_ALPHA-ACTININ-BINDING PROTEIN"/>
    <property type="match status" value="1"/>
</dbReference>
<accession>A0A9P4JWF9</accession>
<feature type="region of interest" description="Disordered" evidence="4">
    <location>
        <begin position="584"/>
        <end position="630"/>
    </location>
</feature>
<evidence type="ECO:0008006" key="7">
    <source>
        <dbReference type="Google" id="ProtNLM"/>
    </source>
</evidence>
<protein>
    <recommendedName>
        <fullName evidence="7">NIMA interactive protein</fullName>
    </recommendedName>
</protein>
<dbReference type="EMBL" id="ML986765">
    <property type="protein sequence ID" value="KAF2258429.1"/>
    <property type="molecule type" value="Genomic_DNA"/>
</dbReference>
<feature type="compositionally biased region" description="Acidic residues" evidence="4">
    <location>
        <begin position="389"/>
        <end position="407"/>
    </location>
</feature>
<evidence type="ECO:0000256" key="1">
    <source>
        <dbReference type="ARBA" id="ARBA00009291"/>
    </source>
</evidence>
<feature type="coiled-coil region" evidence="3">
    <location>
        <begin position="73"/>
        <end position="142"/>
    </location>
</feature>
<sequence>MESFNLKTASTYINNLLLARGLLRDGKPIEFAHPSRGEGGKEVTMAQIINLVHDLILKRDRDQEHRENIASTIRNLRSESTRQTLALEKLQTRNEDLARQLSLAQSQERAARAALRTAESSARSLREEMLRLKATVQQVRTSCANDIRKRDIQIQKLKSHLTSQQRGNKTGLVGASITITPAATNTTGAASNIREDLPDVDDPEYSLKQETTEFLTQLSQSLSDENDNLIGLVRSTLMTLKELQGMPEAQKPEHAEGLSTIGEEDEDTRQGMLHALPASYETLASDMDVVLENLKTLLTNPNFVPIEEVESREEEIVRLRAGWERLEARWRDALALMDGWRKRMANGGDTINLEELKMGLGLGIGLDTVNKNEVSMVVEDYEGASSGFDELEEEGEFEEPPSPEVDDVPERTSGSDMFKLNLHPDQTALREGNGNVKSPRKVAFAPSPALTLSPNDENVEASGIDLVGSAKSTISMASNASLSEETSRAPRLASQDSRIPRQVRCDKLADRLMELASKVTISSPPSSINSTTAFYIDELQAKKRLSSPHGHPEERSPKLTVQDKLRVAQAEAEAAAVVEGLKVKSKEAKDEEGVERKRCRSSPIKTRIGGRPKKRKSTLTPEELQGLLGY</sequence>
<keyword evidence="2 3" id="KW-0175">Coiled coil</keyword>
<feature type="compositionally biased region" description="Basic residues" evidence="4">
    <location>
        <begin position="608"/>
        <end position="617"/>
    </location>
</feature>
<reference evidence="6" key="1">
    <citation type="journal article" date="2020" name="Stud. Mycol.">
        <title>101 Dothideomycetes genomes: A test case for predicting lifestyles and emergence of pathogens.</title>
        <authorList>
            <person name="Haridas S."/>
            <person name="Albert R."/>
            <person name="Binder M."/>
            <person name="Bloem J."/>
            <person name="LaButti K."/>
            <person name="Salamov A."/>
            <person name="Andreopoulos B."/>
            <person name="Baker S."/>
            <person name="Barry K."/>
            <person name="Bills G."/>
            <person name="Bluhm B."/>
            <person name="Cannon C."/>
            <person name="Castanera R."/>
            <person name="Culley D."/>
            <person name="Daum C."/>
            <person name="Ezra D."/>
            <person name="Gonzalez J."/>
            <person name="Henrissat B."/>
            <person name="Kuo A."/>
            <person name="Liang C."/>
            <person name="Lipzen A."/>
            <person name="Lutzoni F."/>
            <person name="Magnuson J."/>
            <person name="Mondo S."/>
            <person name="Nolan M."/>
            <person name="Ohm R."/>
            <person name="Pangilinan J."/>
            <person name="Park H.-J."/>
            <person name="Ramirez L."/>
            <person name="Alfaro M."/>
            <person name="Sun H."/>
            <person name="Tritt A."/>
            <person name="Yoshinaga Y."/>
            <person name="Zwiers L.-H."/>
            <person name="Turgeon B."/>
            <person name="Goodwin S."/>
            <person name="Spatafora J."/>
            <person name="Crous P."/>
            <person name="Grigoriev I."/>
        </authorList>
    </citation>
    <scope>NUCLEOTIDE SEQUENCE [LARGE SCALE GENOMIC DNA]</scope>
    <source>
        <strain evidence="6">CBS 304.66</strain>
    </source>
</reference>
<feature type="region of interest" description="Disordered" evidence="4">
    <location>
        <begin position="387"/>
        <end position="415"/>
    </location>
</feature>
<feature type="region of interest" description="Disordered" evidence="4">
    <location>
        <begin position="247"/>
        <end position="267"/>
    </location>
</feature>
<dbReference type="PANTHER" id="PTHR47057">
    <property type="entry name" value="AFADIN/ALPHA-ACTININ-BINDING"/>
    <property type="match status" value="1"/>
</dbReference>
<name>A0A9P4JWF9_9PLEO</name>
<evidence type="ECO:0000256" key="3">
    <source>
        <dbReference type="SAM" id="Coils"/>
    </source>
</evidence>